<feature type="chain" id="PRO_5030054703" evidence="5">
    <location>
        <begin position="22"/>
        <end position="316"/>
    </location>
</feature>
<reference evidence="8 9" key="1">
    <citation type="submission" date="2018-02" db="EMBL/GenBank/DDBJ databases">
        <title>FDA/CDC Antimicrobial Resistant Isolate Bank Genome Sequencing.</title>
        <authorList>
            <person name="Benahmed F.H."/>
            <person name="Lutgring J.D."/>
            <person name="Yoo B."/>
            <person name="Machado M."/>
            <person name="Brown A."/>
            <person name="McAllister G."/>
            <person name="Perry A."/>
            <person name="Halpin A.L."/>
            <person name="Vavikolanu K."/>
            <person name="Ott S."/>
            <person name="Zhao X."/>
            <person name="Tallon L.J."/>
            <person name="Sadzewicz L."/>
            <person name="Aluvathingal J."/>
            <person name="Nadendla S."/>
            <person name="Voskania-kordi A."/>
            <person name="Simonyan V."/>
            <person name="Patel J."/>
            <person name="Shawar R.M."/>
        </authorList>
    </citation>
    <scope>NUCLEOTIDE SEQUENCE [LARGE SCALE GENOMIC DNA]</scope>
    <source>
        <strain evidence="8 9">AR_0356</strain>
    </source>
</reference>
<accession>A0A2R3INV9</accession>
<evidence type="ECO:0000256" key="1">
    <source>
        <dbReference type="ARBA" id="ARBA00004418"/>
    </source>
</evidence>
<protein>
    <submittedName>
        <fullName evidence="8">MucB/RseB family protein</fullName>
    </submittedName>
</protein>
<keyword evidence="3 5" id="KW-0732">Signal</keyword>
<dbReference type="PANTHER" id="PTHR38782">
    <property type="match status" value="1"/>
</dbReference>
<dbReference type="Gene3D" id="3.30.200.100">
    <property type="entry name" value="MucB/RseB, C-terminal domain"/>
    <property type="match status" value="1"/>
</dbReference>
<dbReference type="Pfam" id="PF17188">
    <property type="entry name" value="MucB_RseB_C"/>
    <property type="match status" value="1"/>
</dbReference>
<proteinExistence type="inferred from homology"/>
<evidence type="ECO:0000313" key="9">
    <source>
        <dbReference type="Proteomes" id="UP000238390"/>
    </source>
</evidence>
<name>A0A2R3INV9_9PSED</name>
<dbReference type="GeneID" id="77222667"/>
<dbReference type="RefSeq" id="WP_043101375.1">
    <property type="nucleotide sequence ID" value="NZ_CP020560.1"/>
</dbReference>
<dbReference type="Gene3D" id="2.50.20.10">
    <property type="entry name" value="Lipoprotein localisation LolA/LolB/LppX"/>
    <property type="match status" value="1"/>
</dbReference>
<evidence type="ECO:0000259" key="7">
    <source>
        <dbReference type="Pfam" id="PF17188"/>
    </source>
</evidence>
<gene>
    <name evidence="8" type="ORF">CSB93_6113</name>
</gene>
<feature type="domain" description="MucB/RseB C-terminal" evidence="7">
    <location>
        <begin position="210"/>
        <end position="309"/>
    </location>
</feature>
<dbReference type="Pfam" id="PF03888">
    <property type="entry name" value="MucB_RseB"/>
    <property type="match status" value="1"/>
</dbReference>
<evidence type="ECO:0000313" key="8">
    <source>
        <dbReference type="EMBL" id="AVK03584.1"/>
    </source>
</evidence>
<dbReference type="InterPro" id="IPR033434">
    <property type="entry name" value="MucB/RseB_N"/>
</dbReference>
<evidence type="ECO:0000259" key="6">
    <source>
        <dbReference type="Pfam" id="PF03888"/>
    </source>
</evidence>
<comment type="similarity">
    <text evidence="2">Belongs to the RseB family.</text>
</comment>
<organism evidence="8 9">
    <name type="scientific">Pseudomonas paraeruginosa</name>
    <dbReference type="NCBI Taxonomy" id="2994495"/>
    <lineage>
        <taxon>Bacteria</taxon>
        <taxon>Pseudomonadati</taxon>
        <taxon>Pseudomonadota</taxon>
        <taxon>Gammaproteobacteria</taxon>
        <taxon>Pseudomonadales</taxon>
        <taxon>Pseudomonadaceae</taxon>
        <taxon>Pseudomonas</taxon>
    </lineage>
</organism>
<dbReference type="EMBL" id="CP027169">
    <property type="protein sequence ID" value="AVK03584.1"/>
    <property type="molecule type" value="Genomic_DNA"/>
</dbReference>
<evidence type="ECO:0000256" key="2">
    <source>
        <dbReference type="ARBA" id="ARBA00008150"/>
    </source>
</evidence>
<dbReference type="GO" id="GO:0030288">
    <property type="term" value="C:outer membrane-bounded periplasmic space"/>
    <property type="evidence" value="ECO:0007669"/>
    <property type="project" value="TreeGrafter"/>
</dbReference>
<comment type="subcellular location">
    <subcellularLocation>
        <location evidence="1">Periplasm</location>
    </subcellularLocation>
</comment>
<dbReference type="AlphaFoldDB" id="A0A2R3INV9"/>
<feature type="domain" description="MucB/RseB N-terminal" evidence="6">
    <location>
        <begin position="23"/>
        <end position="194"/>
    </location>
</feature>
<dbReference type="GO" id="GO:0032885">
    <property type="term" value="P:regulation of polysaccharide biosynthetic process"/>
    <property type="evidence" value="ECO:0007669"/>
    <property type="project" value="TreeGrafter"/>
</dbReference>
<evidence type="ECO:0000256" key="3">
    <source>
        <dbReference type="ARBA" id="ARBA00022729"/>
    </source>
</evidence>
<dbReference type="InterPro" id="IPR033436">
    <property type="entry name" value="MucB/RseB_C"/>
</dbReference>
<keyword evidence="4" id="KW-0574">Periplasm</keyword>
<feature type="signal peptide" evidence="5">
    <location>
        <begin position="1"/>
        <end position="21"/>
    </location>
</feature>
<dbReference type="PIRSF" id="PIRSF005427">
    <property type="entry name" value="RseB"/>
    <property type="match status" value="1"/>
</dbReference>
<dbReference type="Proteomes" id="UP000238390">
    <property type="component" value="Chromosome"/>
</dbReference>
<dbReference type="GO" id="GO:0045152">
    <property type="term" value="F:antisigma factor binding"/>
    <property type="evidence" value="ECO:0007669"/>
    <property type="project" value="TreeGrafter"/>
</dbReference>
<dbReference type="InterPro" id="IPR038484">
    <property type="entry name" value="MucB/RseB_C_sf"/>
</dbReference>
<sequence>MRTTSLLLLLGSLMAVPATQAADASDWLKRLAEAERQNSFQGTFVYERNGSFSTHEIWHRVEGDGAVRERLLQLDGARQEVVRVDGRTQCISGGLADQLADAQLWPVRKFDPSQLASWYDLRLVGESRVAGRPAVVLAVSPRDQHRYGFELHLDRETGLPLKSLLLNEKGQLLERFQFTRLNTGAAPADDQLQAGAECQAVGPVKGEAEKAVAWRSEWLPPGFTLTRSFMRRSPVTPDPVACLTYDDGLARFSVFIEPLHGAMVGDARSQLGPTVVVSKRLQTDDGGQMVTVVGEVPLGTAERVALSIRPEAAAQK</sequence>
<evidence type="ECO:0000256" key="5">
    <source>
        <dbReference type="SAM" id="SignalP"/>
    </source>
</evidence>
<evidence type="ECO:0000256" key="4">
    <source>
        <dbReference type="ARBA" id="ARBA00022764"/>
    </source>
</evidence>
<dbReference type="PANTHER" id="PTHR38782:SF1">
    <property type="entry name" value="SIGMA-E FACTOR REGULATORY PROTEIN RSEB"/>
    <property type="match status" value="1"/>
</dbReference>
<keyword evidence="9" id="KW-1185">Reference proteome</keyword>
<dbReference type="InterPro" id="IPR005588">
    <property type="entry name" value="MucB_RseB"/>
</dbReference>
<dbReference type="CDD" id="cd16327">
    <property type="entry name" value="RseB"/>
    <property type="match status" value="1"/>
</dbReference>